<accession>A0AAV9UVA4</accession>
<evidence type="ECO:0000259" key="1">
    <source>
        <dbReference type="Pfam" id="PF03644"/>
    </source>
</evidence>
<dbReference type="Proteomes" id="UP001375240">
    <property type="component" value="Unassembled WGS sequence"/>
</dbReference>
<sequence>MRYFDDLASVRAWRPDQDRSRGGDAADIANVPFQQRPKPIIQNGFKLLVCHDFKGAYLPYEDSQGIFSSDTFYTLEYTHLVSTFVYFSHHRVTIPPAPWVNMMHRNGVRVLGTLPFEGGDQKNKRPTDIHNILDTDPQGNYIFAKLLAKIAKYYGFDGWLLNFEAEFPQRRWSPYHLLNFVKKLKLECEALVKGSEVIWYDSLTIWNKVDYKNGLSPDNSPLFKVASGFYSNYQWTAAQLLETRAISTSLGRNHDVYMGIDVFGRGTFGGGGWGIGTALSAIRDHCLSAAVFAPGWTFEHFNGLQFEERNRKLWIDGRAADPELPCRPIKDYVPVWPVGTEQFFYTNFNRGFGKKWFMEGRQVSSEPWVHIGAQSILPTFYPAKFDRLVWAFDDQLAYNGGHSLKIVRNQLESSGSKGLVCKLYRLGLDYSQNIRLSFSYQLKAAHKGHVAVYFILANYLGVPERHDFGLPVYEEGWKSQTLILDVGKTKDERFGMKLVEFGVAYVDTDQPDGERVDTTVLHLGHVCFSTHPEPRLPAISKVLSLRVASGKLRLSWVPEYIESGFTAEMCLQPGVKSMTTFNFAYFVVYRGLGQFLGISHCLEFWAEEGAQDGTFRVDGVSFDGRVVTGPWYT</sequence>
<dbReference type="PANTHER" id="PTHR13246">
    <property type="entry name" value="ENDO BETA N-ACETYLGLUCOSAMINIDASE"/>
    <property type="match status" value="1"/>
</dbReference>
<gene>
    <name evidence="2" type="ORF">TWF696_006137</name>
</gene>
<dbReference type="GO" id="GO:0005829">
    <property type="term" value="C:cytosol"/>
    <property type="evidence" value="ECO:0007669"/>
    <property type="project" value="UniProtKB-SubCell"/>
</dbReference>
<evidence type="ECO:0000313" key="3">
    <source>
        <dbReference type="Proteomes" id="UP001375240"/>
    </source>
</evidence>
<dbReference type="InterPro" id="IPR005201">
    <property type="entry name" value="TIM_ENGase"/>
</dbReference>
<dbReference type="Gene3D" id="2.60.120.260">
    <property type="entry name" value="Galactose-binding domain-like"/>
    <property type="match status" value="1"/>
</dbReference>
<dbReference type="Pfam" id="PF03644">
    <property type="entry name" value="Glyco_hydro_85"/>
    <property type="match status" value="1"/>
</dbReference>
<evidence type="ECO:0000313" key="2">
    <source>
        <dbReference type="EMBL" id="KAK6349876.1"/>
    </source>
</evidence>
<dbReference type="GO" id="GO:0033925">
    <property type="term" value="F:mannosyl-glycoprotein endo-beta-N-acetylglucosaminidase activity"/>
    <property type="evidence" value="ECO:0007669"/>
    <property type="project" value="UniProtKB-EC"/>
</dbReference>
<feature type="domain" description="Cytosolic endo-beta-N-acetylglucosaminidase TIM barrel" evidence="1">
    <location>
        <begin position="68"/>
        <end position="356"/>
    </location>
</feature>
<comment type="caution">
    <text evidence="2">The sequence shown here is derived from an EMBL/GenBank/DDBJ whole genome shotgun (WGS) entry which is preliminary data.</text>
</comment>
<dbReference type="EMBL" id="JAVHNQ010000004">
    <property type="protein sequence ID" value="KAK6349876.1"/>
    <property type="molecule type" value="Genomic_DNA"/>
</dbReference>
<dbReference type="PANTHER" id="PTHR13246:SF1">
    <property type="entry name" value="CYTOSOLIC ENDO-BETA-N-ACETYLGLUCOSAMINIDASE"/>
    <property type="match status" value="1"/>
</dbReference>
<keyword evidence="3" id="KW-1185">Reference proteome</keyword>
<name>A0AAV9UVA4_9PEZI</name>
<protein>
    <recommendedName>
        <fullName evidence="1">Cytosolic endo-beta-N-acetylglucosaminidase TIM barrel domain-containing protein</fullName>
    </recommendedName>
</protein>
<proteinExistence type="predicted"/>
<dbReference type="Gene3D" id="3.20.20.80">
    <property type="entry name" value="Glycosidases"/>
    <property type="match status" value="1"/>
</dbReference>
<dbReference type="AlphaFoldDB" id="A0AAV9UVA4"/>
<reference evidence="2 3" key="1">
    <citation type="submission" date="2019-10" db="EMBL/GenBank/DDBJ databases">
        <authorList>
            <person name="Palmer J.M."/>
        </authorList>
    </citation>
    <scope>NUCLEOTIDE SEQUENCE [LARGE SCALE GENOMIC DNA]</scope>
    <source>
        <strain evidence="2 3">TWF696</strain>
    </source>
</reference>
<organism evidence="2 3">
    <name type="scientific">Orbilia brochopaga</name>
    <dbReference type="NCBI Taxonomy" id="3140254"/>
    <lineage>
        <taxon>Eukaryota</taxon>
        <taxon>Fungi</taxon>
        <taxon>Dikarya</taxon>
        <taxon>Ascomycota</taxon>
        <taxon>Pezizomycotina</taxon>
        <taxon>Orbiliomycetes</taxon>
        <taxon>Orbiliales</taxon>
        <taxon>Orbiliaceae</taxon>
        <taxon>Orbilia</taxon>
    </lineage>
</organism>
<dbReference type="InterPro" id="IPR032979">
    <property type="entry name" value="ENGase"/>
</dbReference>